<dbReference type="PANTHER" id="PTHR34384:SF5">
    <property type="entry name" value="L-2,3-DIAMINOPROPANOATE--CITRATE LIGASE"/>
    <property type="match status" value="1"/>
</dbReference>
<dbReference type="PANTHER" id="PTHR34384">
    <property type="entry name" value="L-2,3-DIAMINOPROPANOATE--CITRATE LIGASE"/>
    <property type="match status" value="1"/>
</dbReference>
<dbReference type="AlphaFoldDB" id="A0A4R3I4F6"/>
<reference evidence="3 4" key="1">
    <citation type="submission" date="2019-03" db="EMBL/GenBank/DDBJ databases">
        <title>Genomic Encyclopedia of Archaeal and Bacterial Type Strains, Phase II (KMG-II): from individual species to whole genera.</title>
        <authorList>
            <person name="Goeker M."/>
        </authorList>
    </citation>
    <scope>NUCLEOTIDE SEQUENCE [LARGE SCALE GENOMIC DNA]</scope>
    <source>
        <strain evidence="3 4">DSM 15388</strain>
    </source>
</reference>
<evidence type="ECO:0000256" key="1">
    <source>
        <dbReference type="ARBA" id="ARBA00007832"/>
    </source>
</evidence>
<dbReference type="InterPro" id="IPR037455">
    <property type="entry name" value="LucA/IucC-like"/>
</dbReference>
<dbReference type="RefSeq" id="WP_132702597.1">
    <property type="nucleotide sequence ID" value="NZ_SLZR01000014.1"/>
</dbReference>
<dbReference type="OrthoDB" id="495728at2"/>
<evidence type="ECO:0000259" key="2">
    <source>
        <dbReference type="Pfam" id="PF04183"/>
    </source>
</evidence>
<sequence>MQLPSLYYLERYRNKGTRTYSKHSEFTEAAASYQPESQNDQFNMKVYELPTSAVNVYMANPDEDLLQRFLNGNTVNFHVHPQVLEQYPEDPYLKSIRASALNETSQAVIPSSSTRTLFVVDDVPHAVKVHFPFKVSRYTRKMRDEVVEQAVVVSEEMEQNIRKLPADFAFLREVIGITVKETDAANQRPENWGFVVRDMAPFPKVREQRSLVPGFALYGEDCNTEGEAPLLVSLIADSEPVGYVLENIMLPIIRHWLECFKAFGYMLEPHGQNVLLELDTNNTITRIVHRDLSVGIDLRRRAELNLSNEKLNDYNRMEDSAFQSITFDKFIGGHFFDRLVQCCLENYNGITESDFTEPCRAEFAKVFPEYRSYFPETVWYYSEQRDQYNKPLNEDTGETPKWRP</sequence>
<dbReference type="EMBL" id="SLZR01000014">
    <property type="protein sequence ID" value="TCS38849.1"/>
    <property type="molecule type" value="Genomic_DNA"/>
</dbReference>
<dbReference type="InterPro" id="IPR007310">
    <property type="entry name" value="Aerobactin_biosyn_IucA/IucC_N"/>
</dbReference>
<evidence type="ECO:0000313" key="4">
    <source>
        <dbReference type="Proteomes" id="UP000295793"/>
    </source>
</evidence>
<feature type="domain" description="Aerobactin siderophore biosynthesis IucA/IucC N-terminal" evidence="2">
    <location>
        <begin position="29"/>
        <end position="217"/>
    </location>
</feature>
<dbReference type="Pfam" id="PF04183">
    <property type="entry name" value="IucA_IucC"/>
    <property type="match status" value="1"/>
</dbReference>
<name>A0A4R3I4F6_9GAMM</name>
<dbReference type="GO" id="GO:0019290">
    <property type="term" value="P:siderophore biosynthetic process"/>
    <property type="evidence" value="ECO:0007669"/>
    <property type="project" value="InterPro"/>
</dbReference>
<dbReference type="Gene3D" id="1.10.510.40">
    <property type="match status" value="1"/>
</dbReference>
<gene>
    <name evidence="3" type="ORF">BCF53_11414</name>
</gene>
<dbReference type="Proteomes" id="UP000295793">
    <property type="component" value="Unassembled WGS sequence"/>
</dbReference>
<proteinExistence type="inferred from homology"/>
<comment type="similarity">
    <text evidence="1">Belongs to the IucA/IucC family.</text>
</comment>
<accession>A0A4R3I4F6</accession>
<protein>
    <submittedName>
        <fullName evidence="3">IucA/IucC family protein</fullName>
    </submittedName>
</protein>
<comment type="caution">
    <text evidence="3">The sequence shown here is derived from an EMBL/GenBank/DDBJ whole genome shotgun (WGS) entry which is preliminary data.</text>
</comment>
<evidence type="ECO:0000313" key="3">
    <source>
        <dbReference type="EMBL" id="TCS38849.1"/>
    </source>
</evidence>
<keyword evidence="4" id="KW-1185">Reference proteome</keyword>
<organism evidence="3 4">
    <name type="scientific">Reinekea marinisedimentorum</name>
    <dbReference type="NCBI Taxonomy" id="230495"/>
    <lineage>
        <taxon>Bacteria</taxon>
        <taxon>Pseudomonadati</taxon>
        <taxon>Pseudomonadota</taxon>
        <taxon>Gammaproteobacteria</taxon>
        <taxon>Oceanospirillales</taxon>
        <taxon>Saccharospirillaceae</taxon>
        <taxon>Reinekea</taxon>
    </lineage>
</organism>